<comment type="caution">
    <text evidence="2">The sequence shown here is derived from an EMBL/GenBank/DDBJ whole genome shotgun (WGS) entry which is preliminary data.</text>
</comment>
<organism evidence="2 3">
    <name type="scientific">Sphaerosporella brunnea</name>
    <dbReference type="NCBI Taxonomy" id="1250544"/>
    <lineage>
        <taxon>Eukaryota</taxon>
        <taxon>Fungi</taxon>
        <taxon>Dikarya</taxon>
        <taxon>Ascomycota</taxon>
        <taxon>Pezizomycotina</taxon>
        <taxon>Pezizomycetes</taxon>
        <taxon>Pezizales</taxon>
        <taxon>Pyronemataceae</taxon>
        <taxon>Sphaerosporella</taxon>
    </lineage>
</organism>
<proteinExistence type="predicted"/>
<dbReference type="InParanoid" id="A0A5J5F5V5"/>
<evidence type="ECO:0000313" key="2">
    <source>
        <dbReference type="EMBL" id="KAA8911924.1"/>
    </source>
</evidence>
<evidence type="ECO:0000313" key="3">
    <source>
        <dbReference type="Proteomes" id="UP000326924"/>
    </source>
</evidence>
<feature type="region of interest" description="Disordered" evidence="1">
    <location>
        <begin position="99"/>
        <end position="126"/>
    </location>
</feature>
<dbReference type="AlphaFoldDB" id="A0A5J5F5V5"/>
<sequence>MSDPRLQSALNDYSVSVQRYKLLAAMLPPSLRPPMRERFQHRNNRWAVDRQTASVRKMISRMEEQIQRVQREVTAPSPTPVAAANPAQNLQAPAPTAELLDNSGQQQPTMPSTQNDQSSVLAKEEGARQEDVAWLHGSTAGRDCIVMALEDAGLSSDGHTICPHSTGTNKVGKSTACELVTFSPADELDAIVRVGVVSPDAAIRLSGLIDRLRSDGASCPVVKKVCTAFLASLQEGMPAERHSA</sequence>
<dbReference type="EMBL" id="VXIS01000030">
    <property type="protein sequence ID" value="KAA8911924.1"/>
    <property type="molecule type" value="Genomic_DNA"/>
</dbReference>
<dbReference type="Proteomes" id="UP000326924">
    <property type="component" value="Unassembled WGS sequence"/>
</dbReference>
<feature type="compositionally biased region" description="Polar residues" evidence="1">
    <location>
        <begin position="102"/>
        <end position="120"/>
    </location>
</feature>
<reference evidence="2 3" key="1">
    <citation type="submission" date="2019-09" db="EMBL/GenBank/DDBJ databases">
        <title>Draft genome of the ectomycorrhizal ascomycete Sphaerosporella brunnea.</title>
        <authorList>
            <consortium name="DOE Joint Genome Institute"/>
            <person name="Benucci G.M."/>
            <person name="Marozzi G."/>
            <person name="Antonielli L."/>
            <person name="Sanchez S."/>
            <person name="Marco P."/>
            <person name="Wang X."/>
            <person name="Falini L.B."/>
            <person name="Barry K."/>
            <person name="Haridas S."/>
            <person name="Lipzen A."/>
            <person name="Labutti K."/>
            <person name="Grigoriev I.V."/>
            <person name="Murat C."/>
            <person name="Martin F."/>
            <person name="Albertini E."/>
            <person name="Donnini D."/>
            <person name="Bonito G."/>
        </authorList>
    </citation>
    <scope>NUCLEOTIDE SEQUENCE [LARGE SCALE GENOMIC DNA]</scope>
    <source>
        <strain evidence="2 3">Sb_GMNB300</strain>
    </source>
</reference>
<gene>
    <name evidence="2" type="ORF">FN846DRAFT_903996</name>
</gene>
<name>A0A5J5F5V5_9PEZI</name>
<keyword evidence="3" id="KW-1185">Reference proteome</keyword>
<evidence type="ECO:0000256" key="1">
    <source>
        <dbReference type="SAM" id="MobiDB-lite"/>
    </source>
</evidence>
<accession>A0A5J5F5V5</accession>
<protein>
    <submittedName>
        <fullName evidence="2">Uncharacterized protein</fullName>
    </submittedName>
</protein>